<evidence type="ECO:0000313" key="8">
    <source>
        <dbReference type="Proteomes" id="UP000037540"/>
    </source>
</evidence>
<evidence type="ECO:0000256" key="5">
    <source>
        <dbReference type="ARBA" id="ARBA00023136"/>
    </source>
</evidence>
<evidence type="ECO:0000313" key="7">
    <source>
        <dbReference type="EMBL" id="KOA90552.1"/>
    </source>
</evidence>
<dbReference type="PIRSF" id="PIRSF005859">
    <property type="entry name" value="PBR"/>
    <property type="match status" value="1"/>
</dbReference>
<gene>
    <name evidence="7" type="ORF">ADU74_00510</name>
</gene>
<dbReference type="PANTHER" id="PTHR10057:SF0">
    <property type="entry name" value="TRANSLOCATOR PROTEIN"/>
    <property type="match status" value="1"/>
</dbReference>
<dbReference type="InterPro" id="IPR038330">
    <property type="entry name" value="TspO/MBR-related_sf"/>
</dbReference>
<comment type="caution">
    <text evidence="7">The sequence shown here is derived from an EMBL/GenBank/DDBJ whole genome shotgun (WGS) entry which is preliminary data.</text>
</comment>
<protein>
    <submittedName>
        <fullName evidence="7">TspO</fullName>
    </submittedName>
</protein>
<evidence type="ECO:0000256" key="4">
    <source>
        <dbReference type="ARBA" id="ARBA00022989"/>
    </source>
</evidence>
<dbReference type="RefSeq" id="WP_013725260.1">
    <property type="nucleotide sequence ID" value="NZ_LGVO01000053.1"/>
</dbReference>
<dbReference type="FunFam" id="1.20.1260.100:FF:000001">
    <property type="entry name" value="translocator protein 2"/>
    <property type="match status" value="1"/>
</dbReference>
<name>A0A9Q1V0T6_CLOBO</name>
<dbReference type="GO" id="GO:0016020">
    <property type="term" value="C:membrane"/>
    <property type="evidence" value="ECO:0007669"/>
    <property type="project" value="UniProtKB-SubCell"/>
</dbReference>
<accession>A0A9Q1V0T6</accession>
<feature type="transmembrane region" description="Helical" evidence="6">
    <location>
        <begin position="140"/>
        <end position="162"/>
    </location>
</feature>
<reference evidence="7 8" key="1">
    <citation type="submission" date="2015-07" db="EMBL/GenBank/DDBJ databases">
        <title>Draft genome sequences of 17 French Clostridium botulinum group III.</title>
        <authorList>
            <person name="Woudstra C."/>
            <person name="Le Marechal C."/>
            <person name="Souillard R."/>
            <person name="Bayon-Auboyer M.-H."/>
            <person name="Dessouter D."/>
            <person name="Fach P."/>
        </authorList>
    </citation>
    <scope>NUCLEOTIDE SEQUENCE [LARGE SCALE GENOMIC DNA]</scope>
    <source>
        <strain evidence="7 8">12LNRI-CD</strain>
    </source>
</reference>
<feature type="transmembrane region" description="Helical" evidence="6">
    <location>
        <begin position="55"/>
        <end position="77"/>
    </location>
</feature>
<dbReference type="EMBL" id="LGVR01000001">
    <property type="protein sequence ID" value="KOA90552.1"/>
    <property type="molecule type" value="Genomic_DNA"/>
</dbReference>
<organism evidence="7 8">
    <name type="scientific">Clostridium botulinum</name>
    <dbReference type="NCBI Taxonomy" id="1491"/>
    <lineage>
        <taxon>Bacteria</taxon>
        <taxon>Bacillati</taxon>
        <taxon>Bacillota</taxon>
        <taxon>Clostridia</taxon>
        <taxon>Eubacteriales</taxon>
        <taxon>Clostridiaceae</taxon>
        <taxon>Clostridium</taxon>
    </lineage>
</organism>
<dbReference type="Pfam" id="PF03073">
    <property type="entry name" value="TspO_MBR"/>
    <property type="match status" value="1"/>
</dbReference>
<evidence type="ECO:0000256" key="3">
    <source>
        <dbReference type="ARBA" id="ARBA00022692"/>
    </source>
</evidence>
<dbReference type="AlphaFoldDB" id="A0A9Q1V0T6"/>
<evidence type="ECO:0000256" key="2">
    <source>
        <dbReference type="ARBA" id="ARBA00007524"/>
    </source>
</evidence>
<proteinExistence type="inferred from homology"/>
<keyword evidence="3 6" id="KW-0812">Transmembrane</keyword>
<dbReference type="Gene3D" id="1.20.1260.100">
    <property type="entry name" value="TspO/MBR protein"/>
    <property type="match status" value="1"/>
</dbReference>
<comment type="subcellular location">
    <subcellularLocation>
        <location evidence="1">Membrane</location>
        <topology evidence="1">Multi-pass membrane protein</topology>
    </subcellularLocation>
</comment>
<feature type="transmembrane region" description="Helical" evidence="6">
    <location>
        <begin position="12"/>
        <end position="35"/>
    </location>
</feature>
<dbReference type="Proteomes" id="UP000037540">
    <property type="component" value="Unassembled WGS sequence"/>
</dbReference>
<dbReference type="CDD" id="cd15904">
    <property type="entry name" value="TSPO_MBR"/>
    <property type="match status" value="1"/>
</dbReference>
<evidence type="ECO:0000256" key="6">
    <source>
        <dbReference type="SAM" id="Phobius"/>
    </source>
</evidence>
<dbReference type="InterPro" id="IPR004307">
    <property type="entry name" value="TspO_MBR"/>
</dbReference>
<keyword evidence="5 6" id="KW-0472">Membrane</keyword>
<sequence>MKNIFKINGKKSLKLILYSLIITYIVPFIAIFISKDDINIYNELIKPSFAPPSKVFPIIWGVLYFFMAIAFYRILLLRDQGKNIKNAKKYYLIQLFLNFIWIILFFKLRLYGLAFIELLILLIFILLTTFQFYSVDKLASFLMIPYIIWVCFAGVLNFYIWVFNEM</sequence>
<dbReference type="OrthoDB" id="9795496at2"/>
<dbReference type="GO" id="GO:0033013">
    <property type="term" value="P:tetrapyrrole metabolic process"/>
    <property type="evidence" value="ECO:0007669"/>
    <property type="project" value="UniProtKB-ARBA"/>
</dbReference>
<dbReference type="PANTHER" id="PTHR10057">
    <property type="entry name" value="PERIPHERAL-TYPE BENZODIAZEPINE RECEPTOR"/>
    <property type="match status" value="1"/>
</dbReference>
<keyword evidence="4 6" id="KW-1133">Transmembrane helix</keyword>
<feature type="transmembrane region" description="Helical" evidence="6">
    <location>
        <begin position="89"/>
        <end position="106"/>
    </location>
</feature>
<comment type="similarity">
    <text evidence="2">Belongs to the TspO/BZRP family.</text>
</comment>
<evidence type="ECO:0000256" key="1">
    <source>
        <dbReference type="ARBA" id="ARBA00004141"/>
    </source>
</evidence>
<feature type="transmembrane region" description="Helical" evidence="6">
    <location>
        <begin position="112"/>
        <end position="133"/>
    </location>
</feature>